<dbReference type="InterPro" id="IPR055647">
    <property type="entry name" value="DUF7223"/>
</dbReference>
<organism evidence="3 4">
    <name type="scientific">Orbilia ellipsospora</name>
    <dbReference type="NCBI Taxonomy" id="2528407"/>
    <lineage>
        <taxon>Eukaryota</taxon>
        <taxon>Fungi</taxon>
        <taxon>Dikarya</taxon>
        <taxon>Ascomycota</taxon>
        <taxon>Pezizomycotina</taxon>
        <taxon>Orbiliomycetes</taxon>
        <taxon>Orbiliales</taxon>
        <taxon>Orbiliaceae</taxon>
        <taxon>Orbilia</taxon>
    </lineage>
</organism>
<evidence type="ECO:0000259" key="2">
    <source>
        <dbReference type="Pfam" id="PF23865"/>
    </source>
</evidence>
<sequence length="819" mass="93188">MIAPPPKPDSYKNLKPGEWHVPRDHVELSFMREEQTHPPHMRKRSDDLERLKLLPEVEIKFNKPTPRRNHKRNEFDEITYKDLKWKDTGIESMTAPEFDNYLASLKAKPFSDDFQAHPIILFDTIRPLLQNPEPDLSMIPKFKIKLTFKDEAAVSYAREKWKLNPKDPKDYFYLVCDAAVPEDPALIRATPFQVQQVFASGKVVTMLAYPMSWDVLSKLDIDIYKSTTQAQPAKQVRPQSPSPGLSPPKPKPYKDGLFPTKKQKNLGLTKRAFGDIDLNPGFSVPINLSRPKDETLFHYPLGDVMPEAPVDVKVDVKCKECYARGKFELAARFRSTWWYVEEASLHAAADVKAVLDIQTKIELEKKWKKKFRLGYFPITPFTIFGVLNFGPEIEISVENWLAIKGELEMGTRVEATLNTAFNLDLMNIPAFDPSTIKGPEIKFKPYVTKANLKFTAGVALVSGIAISADILGSGIGSKMELMAPKFEYEIATGYDKSGFCGDNKGAIKEDKRDLQSQNIRYIQKREDAKEEKTSGEIGISAIPKLGLQLRFTALEGSGLLKELIPPMGEWEPEFLGHMWPLPSKICGVIHDFGNRTYPTPGQLGKVDMNRKLTEREKKLYQVQTANRKIEEKIAAIKFEKLPPNFGKVVPLLSFRVQPVPVTRFEFDDAAGKITNKTVMEKQRIWVLRHPNGAPLIDGKREMSGTMKEFPMLQGCYLNILDERSNTRKNFMACMSEDPFIRSKTWCPMTPDLKTLKGMFLKKDFKHKMWCQSPEVYDSPSAPVRDKDDAYESRCPGRPLRRAISAPSGDLKDCWDSGKI</sequence>
<evidence type="ECO:0000256" key="1">
    <source>
        <dbReference type="SAM" id="MobiDB-lite"/>
    </source>
</evidence>
<feature type="region of interest" description="Disordered" evidence="1">
    <location>
        <begin position="777"/>
        <end position="810"/>
    </location>
</feature>
<feature type="domain" description="DUF7223" evidence="2">
    <location>
        <begin position="311"/>
        <end position="504"/>
    </location>
</feature>
<accession>A0AAV9XBZ4</accession>
<dbReference type="AlphaFoldDB" id="A0AAV9XBZ4"/>
<protein>
    <recommendedName>
        <fullName evidence="2">DUF7223 domain-containing protein</fullName>
    </recommendedName>
</protein>
<dbReference type="EMBL" id="JAVHJO010000006">
    <property type="protein sequence ID" value="KAK6539136.1"/>
    <property type="molecule type" value="Genomic_DNA"/>
</dbReference>
<reference evidence="3 4" key="1">
    <citation type="submission" date="2019-10" db="EMBL/GenBank/DDBJ databases">
        <authorList>
            <person name="Palmer J.M."/>
        </authorList>
    </citation>
    <scope>NUCLEOTIDE SEQUENCE [LARGE SCALE GENOMIC DNA]</scope>
    <source>
        <strain evidence="3 4">TWF694</strain>
    </source>
</reference>
<name>A0AAV9XBZ4_9PEZI</name>
<feature type="compositionally biased region" description="Pro residues" evidence="1">
    <location>
        <begin position="240"/>
        <end position="250"/>
    </location>
</feature>
<proteinExistence type="predicted"/>
<dbReference type="Pfam" id="PF23865">
    <property type="entry name" value="DUF7223"/>
    <property type="match status" value="1"/>
</dbReference>
<gene>
    <name evidence="3" type="ORF">TWF694_009382</name>
</gene>
<keyword evidence="4" id="KW-1185">Reference proteome</keyword>
<evidence type="ECO:0000313" key="3">
    <source>
        <dbReference type="EMBL" id="KAK6539136.1"/>
    </source>
</evidence>
<evidence type="ECO:0000313" key="4">
    <source>
        <dbReference type="Proteomes" id="UP001365542"/>
    </source>
</evidence>
<feature type="region of interest" description="Disordered" evidence="1">
    <location>
        <begin position="230"/>
        <end position="260"/>
    </location>
</feature>
<dbReference type="Proteomes" id="UP001365542">
    <property type="component" value="Unassembled WGS sequence"/>
</dbReference>
<comment type="caution">
    <text evidence="3">The sequence shown here is derived from an EMBL/GenBank/DDBJ whole genome shotgun (WGS) entry which is preliminary data.</text>
</comment>